<dbReference type="RefSeq" id="WP_144573156.1">
    <property type="nucleotide sequence ID" value="NZ_VLKG01000015.1"/>
</dbReference>
<protein>
    <recommendedName>
        <fullName evidence="3">HAD family hydrolase</fullName>
    </recommendedName>
</protein>
<dbReference type="AlphaFoldDB" id="A0A562HZY3"/>
<name>A0A562HZY3_9GAMM</name>
<dbReference type="OrthoDB" id="6398828at2"/>
<accession>A0A562HZY3</accession>
<keyword evidence="2" id="KW-1185">Reference proteome</keyword>
<proteinExistence type="predicted"/>
<organism evidence="1 2">
    <name type="scientific">Azomonas agilis</name>
    <dbReference type="NCBI Taxonomy" id="116849"/>
    <lineage>
        <taxon>Bacteria</taxon>
        <taxon>Pseudomonadati</taxon>
        <taxon>Pseudomonadota</taxon>
        <taxon>Gammaproteobacteria</taxon>
        <taxon>Pseudomonadales</taxon>
        <taxon>Pseudomonadaceae</taxon>
        <taxon>Azomonas</taxon>
    </lineage>
</organism>
<evidence type="ECO:0000313" key="2">
    <source>
        <dbReference type="Proteomes" id="UP000319627"/>
    </source>
</evidence>
<evidence type="ECO:0008006" key="3">
    <source>
        <dbReference type="Google" id="ProtNLM"/>
    </source>
</evidence>
<comment type="caution">
    <text evidence="1">The sequence shown here is derived from an EMBL/GenBank/DDBJ whole genome shotgun (WGS) entry which is preliminary data.</text>
</comment>
<evidence type="ECO:0000313" key="1">
    <source>
        <dbReference type="EMBL" id="TWH63953.1"/>
    </source>
</evidence>
<reference evidence="1 2" key="1">
    <citation type="submission" date="2019-07" db="EMBL/GenBank/DDBJ databases">
        <title>Genomic Encyclopedia of Type Strains, Phase I: the one thousand microbial genomes (KMG-I) project.</title>
        <authorList>
            <person name="Kyrpides N."/>
        </authorList>
    </citation>
    <scope>NUCLEOTIDE SEQUENCE [LARGE SCALE GENOMIC DNA]</scope>
    <source>
        <strain evidence="1 2">DSM 375</strain>
    </source>
</reference>
<gene>
    <name evidence="1" type="ORF">LX59_02917</name>
</gene>
<dbReference type="EMBL" id="VLKG01000015">
    <property type="protein sequence ID" value="TWH63953.1"/>
    <property type="molecule type" value="Genomic_DNA"/>
</dbReference>
<sequence length="356" mass="40537">MKSSYCSLYEFGHSFLSPMLNYYVRALETKLNEGERRPVCLAREGWFFYVLLNALIEDDLLKVKHKPVYLKVSRTLLFKTLLGNPDALDVALKNKFQGTVLELLMKRFGLQLHEAYQILPSELLGFKASLPEDAGKVKQWFEPHQKRLLDYLEETRSSFYDYLKAELLLDQNVTPVMLDLGYAGTIQKLLTLILEVDTEGLYFITTQSGDTLVKGKNAHMTGVFHENVSWSGSPDWTQGCLMLERSLLLETLMTAPHGQVVDIRKCSDGKFEFLYGRETATQRYYQDLEVIIKGALDGVKEGLKNNVKYEHGEICKIYEAFAVSPSAIPKSAYYLFNMDDDFSGNGVINPLQLFGL</sequence>
<dbReference type="Proteomes" id="UP000319627">
    <property type="component" value="Unassembled WGS sequence"/>
</dbReference>